<evidence type="ECO:0000313" key="1">
    <source>
        <dbReference type="EMBL" id="PHJ90875.1"/>
    </source>
</evidence>
<dbReference type="EMBL" id="LAHD01000238">
    <property type="protein sequence ID" value="PHJ90875.1"/>
    <property type="molecule type" value="Genomic_DNA"/>
</dbReference>
<gene>
    <name evidence="1" type="ORF">VF08_37220</name>
</gene>
<organism evidence="1 2">
    <name type="scientific">Nostoc linckia z8</name>
    <dbReference type="NCBI Taxonomy" id="1628746"/>
    <lineage>
        <taxon>Bacteria</taxon>
        <taxon>Bacillati</taxon>
        <taxon>Cyanobacteriota</taxon>
        <taxon>Cyanophyceae</taxon>
        <taxon>Nostocales</taxon>
        <taxon>Nostocaceae</taxon>
        <taxon>Nostoc</taxon>
    </lineage>
</organism>
<protein>
    <submittedName>
        <fullName evidence="1">Uncharacterized protein</fullName>
    </submittedName>
</protein>
<sequence length="118" mass="13012">MNLAKTPAEIISDIANSLTRTQATGLNALIFLSLREETSVAYQHKEWGFLDIPGFIVAWCDYLGEDDLLELATEITSTTLSDELVTNLRGENTTAALEVENAQTIAIQAIEQESRLHC</sequence>
<dbReference type="RefSeq" id="WP_099072778.1">
    <property type="nucleotide sequence ID" value="NZ_LAHD01000238.1"/>
</dbReference>
<reference evidence="1 2" key="1">
    <citation type="submission" date="2015-02" db="EMBL/GenBank/DDBJ databases">
        <title>Nostoc linckia genome annotation.</title>
        <authorList>
            <person name="Zhou Z."/>
        </authorList>
    </citation>
    <scope>NUCLEOTIDE SEQUENCE [LARGE SCALE GENOMIC DNA]</scope>
    <source>
        <strain evidence="2">z8</strain>
    </source>
</reference>
<accession>A0A9Q6EH56</accession>
<dbReference type="AlphaFoldDB" id="A0A9Q6EH56"/>
<proteinExistence type="predicted"/>
<evidence type="ECO:0000313" key="2">
    <source>
        <dbReference type="Proteomes" id="UP000222310"/>
    </source>
</evidence>
<dbReference type="Proteomes" id="UP000222310">
    <property type="component" value="Unassembled WGS sequence"/>
</dbReference>
<name>A0A9Q6EH56_NOSLI</name>
<dbReference type="GeneID" id="57098948"/>
<comment type="caution">
    <text evidence="1">The sequence shown here is derived from an EMBL/GenBank/DDBJ whole genome shotgun (WGS) entry which is preliminary data.</text>
</comment>